<evidence type="ECO:0000256" key="1">
    <source>
        <dbReference type="ARBA" id="ARBA00004370"/>
    </source>
</evidence>
<dbReference type="AlphaFoldDB" id="A0A6J6YSU2"/>
<evidence type="ECO:0000256" key="4">
    <source>
        <dbReference type="ARBA" id="ARBA00023065"/>
    </source>
</evidence>
<dbReference type="NCBIfam" id="NF009967">
    <property type="entry name" value="PRK13430.1"/>
    <property type="match status" value="1"/>
</dbReference>
<keyword evidence="3" id="KW-0375">Hydrogen ion transport</keyword>
<dbReference type="GO" id="GO:0046933">
    <property type="term" value="F:proton-transporting ATP synthase activity, rotational mechanism"/>
    <property type="evidence" value="ECO:0007669"/>
    <property type="project" value="InterPro"/>
</dbReference>
<dbReference type="NCBIfam" id="TIGR01145">
    <property type="entry name" value="ATP_synt_delta"/>
    <property type="match status" value="1"/>
</dbReference>
<protein>
    <submittedName>
        <fullName evidence="7">Unannotated protein</fullName>
    </submittedName>
</protein>
<keyword evidence="4" id="KW-0406">Ion transport</keyword>
<evidence type="ECO:0000256" key="3">
    <source>
        <dbReference type="ARBA" id="ARBA00022781"/>
    </source>
</evidence>
<organism evidence="7">
    <name type="scientific">freshwater metagenome</name>
    <dbReference type="NCBI Taxonomy" id="449393"/>
    <lineage>
        <taxon>unclassified sequences</taxon>
        <taxon>metagenomes</taxon>
        <taxon>ecological metagenomes</taxon>
    </lineage>
</organism>
<keyword evidence="5" id="KW-0472">Membrane</keyword>
<evidence type="ECO:0000313" key="7">
    <source>
        <dbReference type="EMBL" id="CAB4808317.1"/>
    </source>
</evidence>
<keyword evidence="6" id="KW-0066">ATP synthesis</keyword>
<evidence type="ECO:0000256" key="6">
    <source>
        <dbReference type="ARBA" id="ARBA00023310"/>
    </source>
</evidence>
<name>A0A6J6YSU2_9ZZZZ</name>
<dbReference type="InterPro" id="IPR000711">
    <property type="entry name" value="ATPase_OSCP/dsu"/>
</dbReference>
<reference evidence="7" key="1">
    <citation type="submission" date="2020-05" db="EMBL/GenBank/DDBJ databases">
        <authorList>
            <person name="Chiriac C."/>
            <person name="Salcher M."/>
            <person name="Ghai R."/>
            <person name="Kavagutti S V."/>
        </authorList>
    </citation>
    <scope>NUCLEOTIDE SEQUENCE</scope>
</reference>
<sequence length="278" mass="29052">MRIHLGGSSRQSLVTARAALDAAVKGASAASASELSSHLFAAADLFADNTSVRRAITDPARDKAAKAALVKDLFTKSTGAMAVSLLSELSGLRWSATKDLVYATEQLAIEAEASAANIAGELDRVEDEFFETSRLVADNFELRKALVSVGSNDAKSALIAEVLGKKASASTVKIASALVASLRGRSIEAAFADYLFGLANRRNRLIAVVRTATALSDAQSKRLATVLEKNVGQPIRINVQIDPTILGGVSIKFADELVDGSVVNRLANAGRALVGQSA</sequence>
<evidence type="ECO:0000256" key="2">
    <source>
        <dbReference type="ARBA" id="ARBA00022448"/>
    </source>
</evidence>
<proteinExistence type="inferred from homology"/>
<dbReference type="GO" id="GO:0016020">
    <property type="term" value="C:membrane"/>
    <property type="evidence" value="ECO:0007669"/>
    <property type="project" value="UniProtKB-SubCell"/>
</dbReference>
<accession>A0A6J6YSU2</accession>
<gene>
    <name evidence="7" type="ORF">UFOPK3119_00348</name>
</gene>
<evidence type="ECO:0000256" key="5">
    <source>
        <dbReference type="ARBA" id="ARBA00023136"/>
    </source>
</evidence>
<dbReference type="PANTHER" id="PTHR11910">
    <property type="entry name" value="ATP SYNTHASE DELTA CHAIN"/>
    <property type="match status" value="1"/>
</dbReference>
<dbReference type="Pfam" id="PF00213">
    <property type="entry name" value="OSCP"/>
    <property type="match status" value="1"/>
</dbReference>
<dbReference type="HAMAP" id="MF_01416">
    <property type="entry name" value="ATP_synth_delta_bact"/>
    <property type="match status" value="1"/>
</dbReference>
<dbReference type="EMBL" id="CAFAAX010000025">
    <property type="protein sequence ID" value="CAB4808317.1"/>
    <property type="molecule type" value="Genomic_DNA"/>
</dbReference>
<keyword evidence="2" id="KW-0813">Transport</keyword>
<comment type="subcellular location">
    <subcellularLocation>
        <location evidence="1">Membrane</location>
    </subcellularLocation>
</comment>